<sequence>MANGKLDLFTVSDSGVREYENLQGGQKMLVEFEYGSHGSGISPSTFSDESWCGHEIIASLVTMDGVVKNVNVMSIYSLPPLDFEDLAELQTMAPSLEYVDDFYESEVDDVSLA</sequence>
<organism evidence="1 2">
    <name type="scientific">Globisporangium ultimum (strain ATCC 200006 / CBS 805.95 / DAOM BR144)</name>
    <name type="common">Pythium ultimum</name>
    <dbReference type="NCBI Taxonomy" id="431595"/>
    <lineage>
        <taxon>Eukaryota</taxon>
        <taxon>Sar</taxon>
        <taxon>Stramenopiles</taxon>
        <taxon>Oomycota</taxon>
        <taxon>Peronosporomycetes</taxon>
        <taxon>Pythiales</taxon>
        <taxon>Pythiaceae</taxon>
        <taxon>Globisporangium</taxon>
    </lineage>
</organism>
<dbReference type="AlphaFoldDB" id="K3X982"/>
<name>K3X982_GLOUD</name>
<reference evidence="2" key="1">
    <citation type="journal article" date="2010" name="Genome Biol.">
        <title>Genome sequence of the necrotrophic plant pathogen Pythium ultimum reveals original pathogenicity mechanisms and effector repertoire.</title>
        <authorList>
            <person name="Levesque C.A."/>
            <person name="Brouwer H."/>
            <person name="Cano L."/>
            <person name="Hamilton J.P."/>
            <person name="Holt C."/>
            <person name="Huitema E."/>
            <person name="Raffaele S."/>
            <person name="Robideau G.P."/>
            <person name="Thines M."/>
            <person name="Win J."/>
            <person name="Zerillo M.M."/>
            <person name="Beakes G.W."/>
            <person name="Boore J.L."/>
            <person name="Busam D."/>
            <person name="Dumas B."/>
            <person name="Ferriera S."/>
            <person name="Fuerstenberg S.I."/>
            <person name="Gachon C.M."/>
            <person name="Gaulin E."/>
            <person name="Govers F."/>
            <person name="Grenville-Briggs L."/>
            <person name="Horner N."/>
            <person name="Hostetler J."/>
            <person name="Jiang R.H."/>
            <person name="Johnson J."/>
            <person name="Krajaejun T."/>
            <person name="Lin H."/>
            <person name="Meijer H.J."/>
            <person name="Moore B."/>
            <person name="Morris P."/>
            <person name="Phuntmart V."/>
            <person name="Puiu D."/>
            <person name="Shetty J."/>
            <person name="Stajich J.E."/>
            <person name="Tripathy S."/>
            <person name="Wawra S."/>
            <person name="van West P."/>
            <person name="Whitty B.R."/>
            <person name="Coutinho P.M."/>
            <person name="Henrissat B."/>
            <person name="Martin F."/>
            <person name="Thomas P.D."/>
            <person name="Tyler B.M."/>
            <person name="De Vries R.P."/>
            <person name="Kamoun S."/>
            <person name="Yandell M."/>
            <person name="Tisserat N."/>
            <person name="Buell C.R."/>
        </authorList>
    </citation>
    <scope>NUCLEOTIDE SEQUENCE</scope>
    <source>
        <strain evidence="2">DAOM:BR144</strain>
    </source>
</reference>
<dbReference type="InParanoid" id="K3X982"/>
<dbReference type="EMBL" id="GL376614">
    <property type="status" value="NOT_ANNOTATED_CDS"/>
    <property type="molecule type" value="Genomic_DNA"/>
</dbReference>
<reference evidence="2" key="2">
    <citation type="submission" date="2010-04" db="EMBL/GenBank/DDBJ databases">
        <authorList>
            <person name="Buell R."/>
            <person name="Hamilton J."/>
            <person name="Hostetler J."/>
        </authorList>
    </citation>
    <scope>NUCLEOTIDE SEQUENCE [LARGE SCALE GENOMIC DNA]</scope>
    <source>
        <strain evidence="2">DAOM:BR144</strain>
    </source>
</reference>
<reference evidence="1" key="3">
    <citation type="submission" date="2015-02" db="UniProtKB">
        <authorList>
            <consortium name="EnsemblProtists"/>
        </authorList>
    </citation>
    <scope>IDENTIFICATION</scope>
    <source>
        <strain evidence="1">DAOM BR144</strain>
    </source>
</reference>
<evidence type="ECO:0000313" key="2">
    <source>
        <dbReference type="Proteomes" id="UP000019132"/>
    </source>
</evidence>
<dbReference type="VEuPathDB" id="FungiDB:PYU1_G013752"/>
<dbReference type="EnsemblProtists" id="PYU1_T013781">
    <property type="protein sequence ID" value="PYU1_T013781"/>
    <property type="gene ID" value="PYU1_G013752"/>
</dbReference>
<evidence type="ECO:0000313" key="1">
    <source>
        <dbReference type="EnsemblProtists" id="PYU1_T013781"/>
    </source>
</evidence>
<dbReference type="Proteomes" id="UP000019132">
    <property type="component" value="Unassembled WGS sequence"/>
</dbReference>
<accession>K3X982</accession>
<keyword evidence="2" id="KW-1185">Reference proteome</keyword>
<proteinExistence type="predicted"/>
<dbReference type="HOGENOM" id="CLU_2138515_0_0_1"/>
<protein>
    <submittedName>
        <fullName evidence="1">Uncharacterized protein</fullName>
    </submittedName>
</protein>